<dbReference type="AlphaFoldDB" id="A0A507ZSZ9"/>
<evidence type="ECO:0000313" key="2">
    <source>
        <dbReference type="EMBL" id="TQD40097.1"/>
    </source>
</evidence>
<sequence>MIDVSCIIINYNTANFTIAATKSILQMHDTSRSLEIVVVDNASKKGEFALLKNAFKEEKQVKLVRSKINTGFGGGNMLGVNHAAKAKYYAFINNDTLQISKNCLWQLQDFMQTQKDAAICSPQMLDEDKNFMVSIDHFSSLGREILRRPLLEKLFPKTYLNRKIRYKKPTKVHYVQGAFMFCDSKTFNRAGGFDTNLFLYYEESDLSRRILKTFKKHTYLVPHLEYIHYKSKSTQKNISIKIEQKISLLYYIRKHYGFWQHKILLAYYLIRYFFSSIVKPKYWQLFGIFLIGAPLSKSLKMQQQVHEEV</sequence>
<keyword evidence="2" id="KW-0808">Transferase</keyword>
<dbReference type="InterPro" id="IPR029044">
    <property type="entry name" value="Nucleotide-diphossugar_trans"/>
</dbReference>
<dbReference type="InterPro" id="IPR001173">
    <property type="entry name" value="Glyco_trans_2-like"/>
</dbReference>
<dbReference type="GO" id="GO:0016740">
    <property type="term" value="F:transferase activity"/>
    <property type="evidence" value="ECO:0007669"/>
    <property type="project" value="UniProtKB-KW"/>
</dbReference>
<gene>
    <name evidence="2" type="ORF">FKR84_02570</name>
</gene>
<name>A0A507ZSZ9_9FLAO</name>
<evidence type="ECO:0000313" key="3">
    <source>
        <dbReference type="Proteomes" id="UP000317169"/>
    </source>
</evidence>
<accession>A0A507ZSZ9</accession>
<dbReference type="Gene3D" id="3.90.550.10">
    <property type="entry name" value="Spore Coat Polysaccharide Biosynthesis Protein SpsA, Chain A"/>
    <property type="match status" value="1"/>
</dbReference>
<keyword evidence="3" id="KW-1185">Reference proteome</keyword>
<dbReference type="SUPFAM" id="SSF53448">
    <property type="entry name" value="Nucleotide-diphospho-sugar transferases"/>
    <property type="match status" value="1"/>
</dbReference>
<dbReference type="Proteomes" id="UP000317169">
    <property type="component" value="Unassembled WGS sequence"/>
</dbReference>
<dbReference type="EMBL" id="VIAR01000002">
    <property type="protein sequence ID" value="TQD40097.1"/>
    <property type="molecule type" value="Genomic_DNA"/>
</dbReference>
<organism evidence="2 3">
    <name type="scientific">Haloflavibacter putidus</name>
    <dbReference type="NCBI Taxonomy" id="2576776"/>
    <lineage>
        <taxon>Bacteria</taxon>
        <taxon>Pseudomonadati</taxon>
        <taxon>Bacteroidota</taxon>
        <taxon>Flavobacteriia</taxon>
        <taxon>Flavobacteriales</taxon>
        <taxon>Flavobacteriaceae</taxon>
        <taxon>Haloflavibacter</taxon>
    </lineage>
</organism>
<dbReference type="OrthoDB" id="9771846at2"/>
<dbReference type="PANTHER" id="PTHR43179">
    <property type="entry name" value="RHAMNOSYLTRANSFERASE WBBL"/>
    <property type="match status" value="1"/>
</dbReference>
<reference evidence="2 3" key="1">
    <citation type="submission" date="2019-06" db="EMBL/GenBank/DDBJ databases">
        <title>Flavibacter putida gen. nov., sp. nov., a novel marine bacterium of the family Flavobacteriaceae isolated from coastal seawater.</title>
        <authorList>
            <person name="Feng X."/>
        </authorList>
    </citation>
    <scope>NUCLEOTIDE SEQUENCE [LARGE SCALE GENOMIC DNA]</scope>
    <source>
        <strain evidence="2 3">PLHSN227</strain>
    </source>
</reference>
<dbReference type="CDD" id="cd04186">
    <property type="entry name" value="GT_2_like_c"/>
    <property type="match status" value="1"/>
</dbReference>
<protein>
    <submittedName>
        <fullName evidence="2">Glycosyltransferase family 2 protein</fullName>
    </submittedName>
</protein>
<dbReference type="PANTHER" id="PTHR43179:SF7">
    <property type="entry name" value="RHAMNOSYLTRANSFERASE WBBL"/>
    <property type="match status" value="1"/>
</dbReference>
<evidence type="ECO:0000259" key="1">
    <source>
        <dbReference type="Pfam" id="PF00535"/>
    </source>
</evidence>
<dbReference type="Pfam" id="PF00535">
    <property type="entry name" value="Glycos_transf_2"/>
    <property type="match status" value="1"/>
</dbReference>
<dbReference type="RefSeq" id="WP_141420627.1">
    <property type="nucleotide sequence ID" value="NZ_VIAR01000002.1"/>
</dbReference>
<comment type="caution">
    <text evidence="2">The sequence shown here is derived from an EMBL/GenBank/DDBJ whole genome shotgun (WGS) entry which is preliminary data.</text>
</comment>
<proteinExistence type="predicted"/>
<feature type="domain" description="Glycosyltransferase 2-like" evidence="1">
    <location>
        <begin position="5"/>
        <end position="176"/>
    </location>
</feature>